<evidence type="ECO:0000313" key="2">
    <source>
        <dbReference type="EMBL" id="CAA9244596.1"/>
    </source>
</evidence>
<proteinExistence type="predicted"/>
<reference evidence="2" key="1">
    <citation type="submission" date="2020-02" db="EMBL/GenBank/DDBJ databases">
        <authorList>
            <person name="Meier V. D."/>
        </authorList>
    </citation>
    <scope>NUCLEOTIDE SEQUENCE</scope>
    <source>
        <strain evidence="2">AVDCRST_MAG42</strain>
    </source>
</reference>
<dbReference type="AlphaFoldDB" id="A0A6J4I784"/>
<protein>
    <recommendedName>
        <fullName evidence="3">TonB C-terminal domain-containing protein</fullName>
    </recommendedName>
</protein>
<gene>
    <name evidence="2" type="ORF">AVDCRST_MAG42-1896</name>
</gene>
<evidence type="ECO:0008006" key="3">
    <source>
        <dbReference type="Google" id="ProtNLM"/>
    </source>
</evidence>
<feature type="chain" id="PRO_5027067974" description="TonB C-terminal domain-containing protein" evidence="1">
    <location>
        <begin position="24"/>
        <end position="247"/>
    </location>
</feature>
<sequence length="247" mass="26627">MRELMRLFAVALCASVVVTVAEAQDRPQFRPAVLGSGPDSLINRIDVDALIKAGQKDGAVMFSSLVSKTGAVVQSRTFRGMPGTALLEEELRKKLADAKFAPAIYNHQPVDVILSGTVIFFSDAKPHVRIFLNQDPNELKAEADFIAPQPVFGGDSGFTGLDYPTEIPVPVSAVVDLGLNVDATGRLRDLRVIAEEPPLLGFAELARRDIGAAKFIPAFRDGDATQSNTVYSVSYQPADWAASLEQQ</sequence>
<dbReference type="EMBL" id="CADCTA010000070">
    <property type="protein sequence ID" value="CAA9244596.1"/>
    <property type="molecule type" value="Genomic_DNA"/>
</dbReference>
<keyword evidence="1" id="KW-0732">Signal</keyword>
<organism evidence="2">
    <name type="scientific">uncultured Chthoniobacterales bacterium</name>
    <dbReference type="NCBI Taxonomy" id="1836801"/>
    <lineage>
        <taxon>Bacteria</taxon>
        <taxon>Pseudomonadati</taxon>
        <taxon>Verrucomicrobiota</taxon>
        <taxon>Spartobacteria</taxon>
        <taxon>Chthoniobacterales</taxon>
        <taxon>environmental samples</taxon>
    </lineage>
</organism>
<name>A0A6J4I784_9BACT</name>
<dbReference type="SUPFAM" id="SSF74653">
    <property type="entry name" value="TolA/TonB C-terminal domain"/>
    <property type="match status" value="1"/>
</dbReference>
<feature type="signal peptide" evidence="1">
    <location>
        <begin position="1"/>
        <end position="23"/>
    </location>
</feature>
<accession>A0A6J4I784</accession>
<evidence type="ECO:0000256" key="1">
    <source>
        <dbReference type="SAM" id="SignalP"/>
    </source>
</evidence>